<keyword evidence="1" id="KW-0472">Membrane</keyword>
<feature type="transmembrane region" description="Helical" evidence="1">
    <location>
        <begin position="63"/>
        <end position="85"/>
    </location>
</feature>
<feature type="transmembrane region" description="Helical" evidence="1">
    <location>
        <begin position="129"/>
        <end position="149"/>
    </location>
</feature>
<keyword evidence="1" id="KW-0812">Transmembrane</keyword>
<evidence type="ECO:0008006" key="4">
    <source>
        <dbReference type="Google" id="ProtNLM"/>
    </source>
</evidence>
<evidence type="ECO:0000313" key="2">
    <source>
        <dbReference type="EMBL" id="MDY4336661.1"/>
    </source>
</evidence>
<comment type="caution">
    <text evidence="2">The sequence shown here is derived from an EMBL/GenBank/DDBJ whole genome shotgun (WGS) entry which is preliminary data.</text>
</comment>
<keyword evidence="1" id="KW-1133">Transmembrane helix</keyword>
<proteinExistence type="predicted"/>
<feature type="transmembrane region" description="Helical" evidence="1">
    <location>
        <begin position="36"/>
        <end position="51"/>
    </location>
</feature>
<evidence type="ECO:0000256" key="1">
    <source>
        <dbReference type="SAM" id="Phobius"/>
    </source>
</evidence>
<dbReference type="Proteomes" id="UP001272345">
    <property type="component" value="Unassembled WGS sequence"/>
</dbReference>
<keyword evidence="3" id="KW-1185">Reference proteome</keyword>
<accession>A0ABU5FU75</accession>
<dbReference type="RefSeq" id="WP_320693389.1">
    <property type="nucleotide sequence ID" value="NZ_JAXHDO010000001.1"/>
</dbReference>
<protein>
    <recommendedName>
        <fullName evidence="4">DUF1453 family protein</fullName>
    </recommendedName>
</protein>
<name>A0ABU5FU75_9STRE</name>
<gene>
    <name evidence="2" type="ORF">SPC83_00790</name>
</gene>
<dbReference type="EMBL" id="JAXHDO010000001">
    <property type="protein sequence ID" value="MDY4336661.1"/>
    <property type="molecule type" value="Genomic_DNA"/>
</dbReference>
<feature type="transmembrane region" description="Helical" evidence="1">
    <location>
        <begin position="6"/>
        <end position="24"/>
    </location>
</feature>
<sequence>MISLLSDTPFLVIVLVLGAVTYMIAKPGKPEKIRSLEFLLLTIVTTGVFLFDNPLRSNPYAGLLFYVFDFYIFTPVSLAFGFTAIYKSNKHLKHYPSSYSKFLRLNAWFLAIFSVINFLFLMLTEEMGIMLLLPLFGISSIIQFIVGELERKRIQKLLKQRKEDADIQNIETTEEEPHEN</sequence>
<reference evidence="2 3" key="1">
    <citation type="submission" date="2023-11" db="EMBL/GenBank/DDBJ databases">
        <title>Streptococcus wuxiensis sp. nov., Streptococcus jiangnanensis sp. nov., Streptococcus fermentans sp. nov., three novel members of the genus Streptococcus isolated from breast milk.</title>
        <authorList>
            <person name="Zhou Y."/>
            <person name="Yang B."/>
        </authorList>
    </citation>
    <scope>NUCLEOTIDE SEQUENCE [LARGE SCALE GENOMIC DNA]</scope>
    <source>
        <strain evidence="2 3">21WXBC0057M1</strain>
    </source>
</reference>
<feature type="transmembrane region" description="Helical" evidence="1">
    <location>
        <begin position="105"/>
        <end position="123"/>
    </location>
</feature>
<organism evidence="2 3">
    <name type="scientific">Streptococcus wuxiensis</name>
    <dbReference type="NCBI Taxonomy" id="3095078"/>
    <lineage>
        <taxon>Bacteria</taxon>
        <taxon>Bacillati</taxon>
        <taxon>Bacillota</taxon>
        <taxon>Bacilli</taxon>
        <taxon>Lactobacillales</taxon>
        <taxon>Streptococcaceae</taxon>
        <taxon>Streptococcus</taxon>
    </lineage>
</organism>
<evidence type="ECO:0000313" key="3">
    <source>
        <dbReference type="Proteomes" id="UP001272345"/>
    </source>
</evidence>